<protein>
    <recommendedName>
        <fullName evidence="4">Large ribosomal subunit protein uL15</fullName>
    </recommendedName>
</protein>
<dbReference type="PANTHER" id="PTHR12934:SF11">
    <property type="entry name" value="LARGE RIBOSOMAL SUBUNIT PROTEIN UL15M"/>
    <property type="match status" value="1"/>
</dbReference>
<evidence type="ECO:0000256" key="4">
    <source>
        <dbReference type="HAMAP-Rule" id="MF_01341"/>
    </source>
</evidence>
<name>A0A1K0K0W4_9CHLA</name>
<dbReference type="GO" id="GO:0022625">
    <property type="term" value="C:cytosolic large ribosomal subunit"/>
    <property type="evidence" value="ECO:0007669"/>
    <property type="project" value="TreeGrafter"/>
</dbReference>
<evidence type="ECO:0000256" key="2">
    <source>
        <dbReference type="ARBA" id="ARBA00022980"/>
    </source>
</evidence>
<comment type="subunit">
    <text evidence="4">Part of the 50S ribosomal subunit.</text>
</comment>
<evidence type="ECO:0000256" key="1">
    <source>
        <dbReference type="ARBA" id="ARBA00007320"/>
    </source>
</evidence>
<dbReference type="HAMAP" id="MF_01341">
    <property type="entry name" value="Ribosomal_uL15"/>
    <property type="match status" value="1"/>
</dbReference>
<reference evidence="6" key="1">
    <citation type="submission" date="2016-09" db="EMBL/GenBank/DDBJ databases">
        <title>Marine chlamydiae encode flagella.</title>
        <authorList>
            <person name="Collingro A."/>
            <person name="Koestlbacher S."/>
            <person name="Mussmann M."/>
            <person name="Stepanauskas R."/>
            <person name="Hallam S."/>
            <person name="Horn M."/>
        </authorList>
    </citation>
    <scope>NUCLEOTIDE SEQUENCE</scope>
    <source>
        <strain evidence="6">PN</strain>
    </source>
</reference>
<gene>
    <name evidence="4 6" type="primary">rplO</name>
</gene>
<feature type="domain" description="Large ribosomal subunit protein uL15/eL18" evidence="5">
    <location>
        <begin position="79"/>
        <end position="142"/>
    </location>
</feature>
<dbReference type="InterPro" id="IPR021131">
    <property type="entry name" value="Ribosomal_uL15/eL18"/>
</dbReference>
<dbReference type="GO" id="GO:0003735">
    <property type="term" value="F:structural constituent of ribosome"/>
    <property type="evidence" value="ECO:0007669"/>
    <property type="project" value="InterPro"/>
</dbReference>
<evidence type="ECO:0000256" key="3">
    <source>
        <dbReference type="ARBA" id="ARBA00023274"/>
    </source>
</evidence>
<dbReference type="NCBIfam" id="TIGR01071">
    <property type="entry name" value="rplO_bact"/>
    <property type="match status" value="1"/>
</dbReference>
<dbReference type="PANTHER" id="PTHR12934">
    <property type="entry name" value="50S RIBOSOMAL PROTEIN L15"/>
    <property type="match status" value="1"/>
</dbReference>
<dbReference type="InterPro" id="IPR030878">
    <property type="entry name" value="Ribosomal_uL15"/>
</dbReference>
<evidence type="ECO:0000259" key="5">
    <source>
        <dbReference type="Pfam" id="PF00828"/>
    </source>
</evidence>
<accession>A0A1K0K0W4</accession>
<proteinExistence type="inferred from homology"/>
<evidence type="ECO:0000313" key="6">
    <source>
        <dbReference type="EMBL" id="SDA08627.1"/>
    </source>
</evidence>
<sequence>MMPLHCLLNTSREKQKRKRVGRGIGSGIGKTCGRGVKGAGARSGYKTRTRYEGGQLPLYRKLPQRGFNNARFRAPRFDTINLAQIEEIYQDGEIVNLDSLYDKGFLSGPTAGIKILGHGEVTKKVTIEAQAFSASAEAKLKESAIPYSLG</sequence>
<dbReference type="GO" id="GO:0019843">
    <property type="term" value="F:rRNA binding"/>
    <property type="evidence" value="ECO:0007669"/>
    <property type="project" value="UniProtKB-UniRule"/>
</dbReference>
<keyword evidence="4" id="KW-0694">RNA-binding</keyword>
<keyword evidence="4" id="KW-0699">rRNA-binding</keyword>
<comment type="similarity">
    <text evidence="1 4">Belongs to the universal ribosomal protein uL15 family.</text>
</comment>
<keyword evidence="2 4" id="KW-0689">Ribosomal protein</keyword>
<keyword evidence="3 4" id="KW-0687">Ribonucleoprotein</keyword>
<dbReference type="GO" id="GO:0006412">
    <property type="term" value="P:translation"/>
    <property type="evidence" value="ECO:0007669"/>
    <property type="project" value="UniProtKB-UniRule"/>
</dbReference>
<comment type="function">
    <text evidence="4">Binds to the 23S rRNA.</text>
</comment>
<dbReference type="SUPFAM" id="SSF52080">
    <property type="entry name" value="Ribosomal proteins L15p and L18e"/>
    <property type="match status" value="1"/>
</dbReference>
<dbReference type="Pfam" id="PF00828">
    <property type="entry name" value="Ribosomal_L27A"/>
    <property type="match status" value="1"/>
</dbReference>
<dbReference type="EMBL" id="LT629187">
    <property type="protein sequence ID" value="SDA08627.1"/>
    <property type="molecule type" value="Genomic_DNA"/>
</dbReference>
<organism evidence="6">
    <name type="scientific">Chlamydiales bacterium PN</name>
    <dbReference type="NCBI Taxonomy" id="1910939"/>
    <lineage>
        <taxon>Bacteria</taxon>
        <taxon>Pseudomonadati</taxon>
        <taxon>Chlamydiota</taxon>
        <taxon>Chlamydiia</taxon>
        <taxon>Chlamydiales</taxon>
    </lineage>
</organism>
<dbReference type="Gene3D" id="3.100.10.10">
    <property type="match status" value="1"/>
</dbReference>
<dbReference type="InterPro" id="IPR036227">
    <property type="entry name" value="Ribosomal_uL15/eL18_sf"/>
</dbReference>
<dbReference type="InterPro" id="IPR005749">
    <property type="entry name" value="Ribosomal_uL15_bac-type"/>
</dbReference>
<dbReference type="AlphaFoldDB" id="A0A1K0K0W4"/>